<dbReference type="AlphaFoldDB" id="A0A2H9ZS56"/>
<gene>
    <name evidence="1" type="ORF">AXF42_Ash015411</name>
</gene>
<evidence type="ECO:0000313" key="1">
    <source>
        <dbReference type="EMBL" id="PKA46120.1"/>
    </source>
</evidence>
<sequence>MSKSLNQCHLRRLRSSIPLMVGQLTTSWFSYSLFRIAGDYRISLRSFLKSFLDEVNCEKMQERFVMIILLS</sequence>
<reference evidence="1 2" key="1">
    <citation type="journal article" date="2017" name="Nature">
        <title>The Apostasia genome and the evolution of orchids.</title>
        <authorList>
            <person name="Zhang G.Q."/>
            <person name="Liu K.W."/>
            <person name="Li Z."/>
            <person name="Lohaus R."/>
            <person name="Hsiao Y.Y."/>
            <person name="Niu S.C."/>
            <person name="Wang J.Y."/>
            <person name="Lin Y.C."/>
            <person name="Xu Q."/>
            <person name="Chen L.J."/>
            <person name="Yoshida K."/>
            <person name="Fujiwara S."/>
            <person name="Wang Z.W."/>
            <person name="Zhang Y.Q."/>
            <person name="Mitsuda N."/>
            <person name="Wang M."/>
            <person name="Liu G.H."/>
            <person name="Pecoraro L."/>
            <person name="Huang H.X."/>
            <person name="Xiao X.J."/>
            <person name="Lin M."/>
            <person name="Wu X.Y."/>
            <person name="Wu W.L."/>
            <person name="Chen Y.Y."/>
            <person name="Chang S.B."/>
            <person name="Sakamoto S."/>
            <person name="Ohme-Takagi M."/>
            <person name="Yagi M."/>
            <person name="Zeng S.J."/>
            <person name="Shen C.Y."/>
            <person name="Yeh C.M."/>
            <person name="Luo Y.B."/>
            <person name="Tsai W.C."/>
            <person name="Van de Peer Y."/>
            <person name="Liu Z.J."/>
        </authorList>
    </citation>
    <scope>NUCLEOTIDE SEQUENCE [LARGE SCALE GENOMIC DNA]</scope>
    <source>
        <strain evidence="2">cv. Shenzhen</strain>
        <tissue evidence="1">Stem</tissue>
    </source>
</reference>
<keyword evidence="2" id="KW-1185">Reference proteome</keyword>
<dbReference type="Proteomes" id="UP000236161">
    <property type="component" value="Unassembled WGS sequence"/>
</dbReference>
<name>A0A2H9ZS56_9ASPA</name>
<evidence type="ECO:0000313" key="2">
    <source>
        <dbReference type="Proteomes" id="UP000236161"/>
    </source>
</evidence>
<accession>A0A2H9ZS56</accession>
<proteinExistence type="predicted"/>
<organism evidence="1 2">
    <name type="scientific">Apostasia shenzhenica</name>
    <dbReference type="NCBI Taxonomy" id="1088818"/>
    <lineage>
        <taxon>Eukaryota</taxon>
        <taxon>Viridiplantae</taxon>
        <taxon>Streptophyta</taxon>
        <taxon>Embryophyta</taxon>
        <taxon>Tracheophyta</taxon>
        <taxon>Spermatophyta</taxon>
        <taxon>Magnoliopsida</taxon>
        <taxon>Liliopsida</taxon>
        <taxon>Asparagales</taxon>
        <taxon>Orchidaceae</taxon>
        <taxon>Apostasioideae</taxon>
        <taxon>Apostasia</taxon>
    </lineage>
</organism>
<protein>
    <submittedName>
        <fullName evidence="1">Uncharacterized protein</fullName>
    </submittedName>
</protein>
<dbReference type="EMBL" id="KZ454427">
    <property type="protein sequence ID" value="PKA46120.1"/>
    <property type="molecule type" value="Genomic_DNA"/>
</dbReference>